<dbReference type="AlphaFoldDB" id="A0A8H3GSP0"/>
<dbReference type="Proteomes" id="UP000663853">
    <property type="component" value="Unassembled WGS sequence"/>
</dbReference>
<organism evidence="1 2">
    <name type="scientific">Rhizoctonia solani</name>
    <dbReference type="NCBI Taxonomy" id="456999"/>
    <lineage>
        <taxon>Eukaryota</taxon>
        <taxon>Fungi</taxon>
        <taxon>Dikarya</taxon>
        <taxon>Basidiomycota</taxon>
        <taxon>Agaricomycotina</taxon>
        <taxon>Agaricomycetes</taxon>
        <taxon>Cantharellales</taxon>
        <taxon>Ceratobasidiaceae</taxon>
        <taxon>Rhizoctonia</taxon>
    </lineage>
</organism>
<reference evidence="1" key="1">
    <citation type="submission" date="2021-01" db="EMBL/GenBank/DDBJ databases">
        <authorList>
            <person name="Kaushik A."/>
        </authorList>
    </citation>
    <scope>NUCLEOTIDE SEQUENCE</scope>
    <source>
        <strain evidence="1">AG6-10EEA</strain>
    </source>
</reference>
<protein>
    <submittedName>
        <fullName evidence="1">Uncharacterized protein</fullName>
    </submittedName>
</protein>
<sequence length="86" mass="8903">MEGISQLSTFLILRRIAVLGLMALLVGYTANASATQLGAHTSALAEVINEPSTGEAVATHCTRDPALVTATAFSSVVKFSRVASLI</sequence>
<comment type="caution">
    <text evidence="1">The sequence shown here is derived from an EMBL/GenBank/DDBJ whole genome shotgun (WGS) entry which is preliminary data.</text>
</comment>
<proteinExistence type="predicted"/>
<evidence type="ECO:0000313" key="2">
    <source>
        <dbReference type="Proteomes" id="UP000663853"/>
    </source>
</evidence>
<dbReference type="EMBL" id="CAJMXA010001820">
    <property type="protein sequence ID" value="CAE6470775.1"/>
    <property type="molecule type" value="Genomic_DNA"/>
</dbReference>
<accession>A0A8H3GSP0</accession>
<name>A0A8H3GSP0_9AGAM</name>
<evidence type="ECO:0000313" key="1">
    <source>
        <dbReference type="EMBL" id="CAE6470775.1"/>
    </source>
</evidence>
<gene>
    <name evidence="1" type="ORF">RDB_LOCUS74432</name>
</gene>